<reference evidence="3 4" key="1">
    <citation type="submission" date="2016-01" db="EMBL/GenBank/DDBJ databases">
        <title>The new phylogeny of the genus Mycobacterium.</title>
        <authorList>
            <person name="Tarcisio F."/>
            <person name="Conor M."/>
            <person name="Antonella G."/>
            <person name="Elisabetta G."/>
            <person name="Giulia F.S."/>
            <person name="Sara T."/>
            <person name="Anna F."/>
            <person name="Clotilde B."/>
            <person name="Roberto B."/>
            <person name="Veronica D.S."/>
            <person name="Fabio R."/>
            <person name="Monica P."/>
            <person name="Olivier J."/>
            <person name="Enrico T."/>
            <person name="Nicola S."/>
        </authorList>
    </citation>
    <scope>NUCLEOTIDE SEQUENCE [LARGE SCALE GENOMIC DNA]</scope>
    <source>
        <strain evidence="3 4">DSM 44339</strain>
    </source>
</reference>
<dbReference type="OrthoDB" id="9783700at2"/>
<evidence type="ECO:0000256" key="1">
    <source>
        <dbReference type="SAM" id="SignalP"/>
    </source>
</evidence>
<reference evidence="2" key="3">
    <citation type="submission" date="2020-02" db="EMBL/GenBank/DDBJ databases">
        <authorList>
            <person name="Matsumoto Y."/>
            <person name="Motooka D."/>
            <person name="Nakamura S."/>
        </authorList>
    </citation>
    <scope>NUCLEOTIDE SEQUENCE</scope>
    <source>
        <strain evidence="2">JCM 12405</strain>
    </source>
</reference>
<evidence type="ECO:0000313" key="5">
    <source>
        <dbReference type="Proteomes" id="UP000467201"/>
    </source>
</evidence>
<dbReference type="Proteomes" id="UP000467201">
    <property type="component" value="Chromosome"/>
</dbReference>
<keyword evidence="1" id="KW-0732">Signal</keyword>
<evidence type="ECO:0000313" key="4">
    <source>
        <dbReference type="Proteomes" id="UP000193564"/>
    </source>
</evidence>
<dbReference type="Proteomes" id="UP000193564">
    <property type="component" value="Unassembled WGS sequence"/>
</dbReference>
<dbReference type="EMBL" id="LQOS01000072">
    <property type="protein sequence ID" value="ORV35607.1"/>
    <property type="molecule type" value="Genomic_DNA"/>
</dbReference>
<feature type="signal peptide" evidence="1">
    <location>
        <begin position="1"/>
        <end position="27"/>
    </location>
</feature>
<evidence type="ECO:0000313" key="3">
    <source>
        <dbReference type="EMBL" id="ORV35607.1"/>
    </source>
</evidence>
<protein>
    <submittedName>
        <fullName evidence="3">Glutaminyl-peptide cyclotransferase</fullName>
    </submittedName>
</protein>
<dbReference type="AlphaFoldDB" id="A0A1X1SX83"/>
<dbReference type="Pfam" id="PF05096">
    <property type="entry name" value="Glu_cyclase_2"/>
    <property type="match status" value="1"/>
</dbReference>
<dbReference type="PANTHER" id="PTHR31270:SF1">
    <property type="entry name" value="GLUTAMINYL-PEPTIDE CYCLOTRANSFERASE"/>
    <property type="match status" value="1"/>
</dbReference>
<dbReference type="InterPro" id="IPR015943">
    <property type="entry name" value="WD40/YVTN_repeat-like_dom_sf"/>
</dbReference>
<keyword evidence="3" id="KW-0808">Transferase</keyword>
<reference evidence="2 5" key="2">
    <citation type="journal article" date="2019" name="Emerg. Microbes Infect.">
        <title>Comprehensive subspecies identification of 175 nontuberculous mycobacteria species based on 7547 genomic profiles.</title>
        <authorList>
            <person name="Matsumoto Y."/>
            <person name="Kinjo T."/>
            <person name="Motooka D."/>
            <person name="Nabeya D."/>
            <person name="Jung N."/>
            <person name="Uechi K."/>
            <person name="Horii T."/>
            <person name="Iida T."/>
            <person name="Fujita J."/>
            <person name="Nakamura S."/>
        </authorList>
    </citation>
    <scope>NUCLEOTIDE SEQUENCE [LARGE SCALE GENOMIC DNA]</scope>
    <source>
        <strain evidence="2 5">JCM 12405</strain>
    </source>
</reference>
<dbReference type="KEGG" id="mdr:MDOR_21200"/>
<feature type="chain" id="PRO_5038221448" evidence="1">
    <location>
        <begin position="28"/>
        <end position="264"/>
    </location>
</feature>
<gene>
    <name evidence="3" type="ORF">AWC01_18400</name>
    <name evidence="2" type="ORF">MDOR_21200</name>
</gene>
<evidence type="ECO:0000313" key="2">
    <source>
        <dbReference type="EMBL" id="BBZ07951.1"/>
    </source>
</evidence>
<proteinExistence type="predicted"/>
<dbReference type="STRING" id="126673.AWC01_18400"/>
<dbReference type="Gene3D" id="2.130.10.10">
    <property type="entry name" value="YVTN repeat-like/Quinoprotein amine dehydrogenase"/>
    <property type="match status" value="1"/>
</dbReference>
<dbReference type="GO" id="GO:0016603">
    <property type="term" value="F:glutaminyl-peptide cyclotransferase activity"/>
    <property type="evidence" value="ECO:0007669"/>
    <property type="project" value="InterPro"/>
</dbReference>
<dbReference type="InterPro" id="IPR007788">
    <property type="entry name" value="QCT"/>
</dbReference>
<dbReference type="EMBL" id="AP022605">
    <property type="protein sequence ID" value="BBZ07951.1"/>
    <property type="molecule type" value="Genomic_DNA"/>
</dbReference>
<dbReference type="PANTHER" id="PTHR31270">
    <property type="entry name" value="GLUTAMINYL-PEPTIDE CYCLOTRANSFERASE"/>
    <property type="match status" value="1"/>
</dbReference>
<accession>A0A1X1SX83</accession>
<dbReference type="SUPFAM" id="SSF50969">
    <property type="entry name" value="YVTN repeat-like/Quinoprotein amine dehydrogenase"/>
    <property type="match status" value="1"/>
</dbReference>
<dbReference type="RefSeq" id="WP_085192820.1">
    <property type="nucleotide sequence ID" value="NZ_AP022605.1"/>
</dbReference>
<name>A0A1X1SX83_9MYCO</name>
<dbReference type="InterPro" id="IPR011044">
    <property type="entry name" value="Quino_amine_DH_bsu"/>
</dbReference>
<keyword evidence="4" id="KW-1185">Reference proteome</keyword>
<organism evidence="3 4">
    <name type="scientific">Mycolicibacterium doricum</name>
    <dbReference type="NCBI Taxonomy" id="126673"/>
    <lineage>
        <taxon>Bacteria</taxon>
        <taxon>Bacillati</taxon>
        <taxon>Actinomycetota</taxon>
        <taxon>Actinomycetes</taxon>
        <taxon>Mycobacteriales</taxon>
        <taxon>Mycobacteriaceae</taxon>
        <taxon>Mycolicibacterium</taxon>
    </lineage>
</organism>
<sequence length="264" mass="28057">MSVMSGLHVLTSLSVTVVLLAAACADARDAVAAPNAHSELRITVLDEVPHDTSAFTQGLEFDGAALYETTGLAGQSQLRQLDPATGAVRRSTPLPGRYFGEGLTAVGDRIWQVTYRDGVAIEWDAKTFTPAREVPIEGEGWGVCYDGGQIVRSDGTDRLRFVAPADFTEAGSIAVTRPDGEVVTGLNELECVDGQVWANVWPTDEIVRIDPGTGAVTASADCGALRRGEPDVNVLNGIARAGDGTYLITGKNWSTMYRVRFDAA</sequence>